<dbReference type="AlphaFoldDB" id="A0A9P4TWQ7"/>
<name>A0A9P4TWQ7_9PEZI</name>
<dbReference type="InterPro" id="IPR021833">
    <property type="entry name" value="DUF3425"/>
</dbReference>
<comment type="caution">
    <text evidence="1">The sequence shown here is derived from an EMBL/GenBank/DDBJ whole genome shotgun (WGS) entry which is preliminary data.</text>
</comment>
<reference evidence="1" key="1">
    <citation type="journal article" date="2020" name="Stud. Mycol.">
        <title>101 Dothideomycetes genomes: a test case for predicting lifestyles and emergence of pathogens.</title>
        <authorList>
            <person name="Haridas S."/>
            <person name="Albert R."/>
            <person name="Binder M."/>
            <person name="Bloem J."/>
            <person name="Labutti K."/>
            <person name="Salamov A."/>
            <person name="Andreopoulos B."/>
            <person name="Baker S."/>
            <person name="Barry K."/>
            <person name="Bills G."/>
            <person name="Bluhm B."/>
            <person name="Cannon C."/>
            <person name="Castanera R."/>
            <person name="Culley D."/>
            <person name="Daum C."/>
            <person name="Ezra D."/>
            <person name="Gonzalez J."/>
            <person name="Henrissat B."/>
            <person name="Kuo A."/>
            <person name="Liang C."/>
            <person name="Lipzen A."/>
            <person name="Lutzoni F."/>
            <person name="Magnuson J."/>
            <person name="Mondo S."/>
            <person name="Nolan M."/>
            <person name="Ohm R."/>
            <person name="Pangilinan J."/>
            <person name="Park H.-J."/>
            <person name="Ramirez L."/>
            <person name="Alfaro M."/>
            <person name="Sun H."/>
            <person name="Tritt A."/>
            <person name="Yoshinaga Y."/>
            <person name="Zwiers L.-H."/>
            <person name="Turgeon B."/>
            <person name="Goodwin S."/>
            <person name="Spatafora J."/>
            <person name="Crous P."/>
            <person name="Grigoriev I."/>
        </authorList>
    </citation>
    <scope>NUCLEOTIDE SEQUENCE</scope>
    <source>
        <strain evidence="1">CBS 130266</strain>
    </source>
</reference>
<gene>
    <name evidence="1" type="ORF">EJ08DRAFT_328840</name>
</gene>
<evidence type="ECO:0000313" key="2">
    <source>
        <dbReference type="Proteomes" id="UP000800235"/>
    </source>
</evidence>
<dbReference type="OrthoDB" id="2985014at2759"/>
<evidence type="ECO:0000313" key="1">
    <source>
        <dbReference type="EMBL" id="KAF2428079.1"/>
    </source>
</evidence>
<sequence>MWSRLPVHTSPLCPLDQVVADLVQARRPYELSGGNIQEFQKRPFPSVQSLLNSENETETEKSPVTTLIVNKIINIMTVPTLPEQLAILWFMGSVIRWLISPTEANYNSMPEWLRPTPAQLECPHPIWMDLFLWPKAREKMCRSPEYHDKIDIMSGVSNESISINWPYQLSDMVMQVNGLGSEIVLTPAFERHMKDLKNWSVGPRMFEVFPGLADTGINIRSTGGVPGWSW</sequence>
<dbReference type="Pfam" id="PF11905">
    <property type="entry name" value="DUF3425"/>
    <property type="match status" value="1"/>
</dbReference>
<dbReference type="Proteomes" id="UP000800235">
    <property type="component" value="Unassembled WGS sequence"/>
</dbReference>
<dbReference type="PANTHER" id="PTHR37012:SF2">
    <property type="entry name" value="BZIP DOMAIN-CONTAINING PROTEIN-RELATED"/>
    <property type="match status" value="1"/>
</dbReference>
<proteinExistence type="predicted"/>
<accession>A0A9P4TWQ7</accession>
<keyword evidence="2" id="KW-1185">Reference proteome</keyword>
<organism evidence="1 2">
    <name type="scientific">Tothia fuscella</name>
    <dbReference type="NCBI Taxonomy" id="1048955"/>
    <lineage>
        <taxon>Eukaryota</taxon>
        <taxon>Fungi</taxon>
        <taxon>Dikarya</taxon>
        <taxon>Ascomycota</taxon>
        <taxon>Pezizomycotina</taxon>
        <taxon>Dothideomycetes</taxon>
        <taxon>Pleosporomycetidae</taxon>
        <taxon>Venturiales</taxon>
        <taxon>Cylindrosympodiaceae</taxon>
        <taxon>Tothia</taxon>
    </lineage>
</organism>
<dbReference type="EMBL" id="MU007056">
    <property type="protein sequence ID" value="KAF2428079.1"/>
    <property type="molecule type" value="Genomic_DNA"/>
</dbReference>
<protein>
    <submittedName>
        <fullName evidence="1">Uncharacterized protein</fullName>
    </submittedName>
</protein>
<dbReference type="PANTHER" id="PTHR37012">
    <property type="entry name" value="B-ZIP TRANSCRIPTION FACTOR (EUROFUNG)-RELATED"/>
    <property type="match status" value="1"/>
</dbReference>